<dbReference type="AlphaFoldDB" id="H2KTR9"/>
<feature type="transmembrane region" description="Helical" evidence="8">
    <location>
        <begin position="421"/>
        <end position="440"/>
    </location>
</feature>
<dbReference type="EMBL" id="DF143934">
    <property type="protein sequence ID" value="GAA38468.2"/>
    <property type="molecule type" value="Genomic_DNA"/>
</dbReference>
<evidence type="ECO:0000256" key="1">
    <source>
        <dbReference type="ARBA" id="ARBA00004651"/>
    </source>
</evidence>
<dbReference type="Proteomes" id="UP000008909">
    <property type="component" value="Unassembled WGS sequence"/>
</dbReference>
<feature type="transmembrane region" description="Helical" evidence="8">
    <location>
        <begin position="264"/>
        <end position="291"/>
    </location>
</feature>
<keyword evidence="5 8" id="KW-0812">Transmembrane</keyword>
<dbReference type="InterPro" id="IPR050598">
    <property type="entry name" value="AminoAcid_Transporter"/>
</dbReference>
<name>H2KTR9_CLOSI</name>
<dbReference type="FunFam" id="1.20.1740.10:FF:000003">
    <property type="entry name" value="Y+L amino acid transporter 1 isoform X1"/>
    <property type="match status" value="1"/>
</dbReference>
<feature type="transmembrane region" description="Helical" evidence="8">
    <location>
        <begin position="311"/>
        <end position="339"/>
    </location>
</feature>
<organism evidence="9 10">
    <name type="scientific">Clonorchis sinensis</name>
    <name type="common">Chinese liver fluke</name>
    <dbReference type="NCBI Taxonomy" id="79923"/>
    <lineage>
        <taxon>Eukaryota</taxon>
        <taxon>Metazoa</taxon>
        <taxon>Spiralia</taxon>
        <taxon>Lophotrochozoa</taxon>
        <taxon>Platyhelminthes</taxon>
        <taxon>Trematoda</taxon>
        <taxon>Digenea</taxon>
        <taxon>Opisthorchiida</taxon>
        <taxon>Opisthorchiata</taxon>
        <taxon>Opisthorchiidae</taxon>
        <taxon>Clonorchis</taxon>
    </lineage>
</organism>
<evidence type="ECO:0000313" key="10">
    <source>
        <dbReference type="Proteomes" id="UP000008909"/>
    </source>
</evidence>
<dbReference type="InterPro" id="IPR002293">
    <property type="entry name" value="AA/rel_permease1"/>
</dbReference>
<keyword evidence="10" id="KW-1185">Reference proteome</keyword>
<feature type="transmembrane region" description="Helical" evidence="8">
    <location>
        <begin position="231"/>
        <end position="252"/>
    </location>
</feature>
<evidence type="ECO:0000256" key="3">
    <source>
        <dbReference type="ARBA" id="ARBA00022448"/>
    </source>
</evidence>
<evidence type="ECO:0000256" key="8">
    <source>
        <dbReference type="SAM" id="Phobius"/>
    </source>
</evidence>
<comment type="subcellular location">
    <subcellularLocation>
        <location evidence="1">Cell membrane</location>
        <topology evidence="1">Multi-pass membrane protein</topology>
    </subcellularLocation>
</comment>
<evidence type="ECO:0000256" key="6">
    <source>
        <dbReference type="ARBA" id="ARBA00022989"/>
    </source>
</evidence>
<dbReference type="GO" id="GO:0005886">
    <property type="term" value="C:plasma membrane"/>
    <property type="evidence" value="ECO:0007669"/>
    <property type="project" value="UniProtKB-SubCell"/>
</dbReference>
<evidence type="ECO:0000256" key="4">
    <source>
        <dbReference type="ARBA" id="ARBA00022475"/>
    </source>
</evidence>
<dbReference type="Gene3D" id="1.20.1740.10">
    <property type="entry name" value="Amino acid/polyamine transporter I"/>
    <property type="match status" value="1"/>
</dbReference>
<comment type="similarity">
    <text evidence="2">Belongs to the amino acid-polyamine-organocation (APC) superfamily. L-type amino acid transporter (LAT) (TC 2.A.3.8) family.</text>
</comment>
<feature type="transmembrane region" description="Helical" evidence="8">
    <location>
        <begin position="128"/>
        <end position="147"/>
    </location>
</feature>
<dbReference type="PANTHER" id="PTHR11785:SF528">
    <property type="entry name" value="AMINO ACID TRANSPORTER PROTEIN JHI-21"/>
    <property type="match status" value="1"/>
</dbReference>
<dbReference type="PANTHER" id="PTHR11785">
    <property type="entry name" value="AMINO ACID TRANSPORTER"/>
    <property type="match status" value="1"/>
</dbReference>
<accession>H2KTR9</accession>
<feature type="transmembrane region" description="Helical" evidence="8">
    <location>
        <begin position="72"/>
        <end position="94"/>
    </location>
</feature>
<keyword evidence="3" id="KW-0813">Transport</keyword>
<reference evidence="9" key="1">
    <citation type="journal article" date="2011" name="Genome Biol.">
        <title>The draft genome of the carcinogenic human liver fluke Clonorchis sinensis.</title>
        <authorList>
            <person name="Wang X."/>
            <person name="Chen W."/>
            <person name="Huang Y."/>
            <person name="Sun J."/>
            <person name="Men J."/>
            <person name="Liu H."/>
            <person name="Luo F."/>
            <person name="Guo L."/>
            <person name="Lv X."/>
            <person name="Deng C."/>
            <person name="Zhou C."/>
            <person name="Fan Y."/>
            <person name="Li X."/>
            <person name="Huang L."/>
            <person name="Hu Y."/>
            <person name="Liang C."/>
            <person name="Hu X."/>
            <person name="Xu J."/>
            <person name="Yu X."/>
        </authorList>
    </citation>
    <scope>NUCLEOTIDE SEQUENCE [LARGE SCALE GENOMIC DNA]</scope>
    <source>
        <strain evidence="9">Henan</strain>
    </source>
</reference>
<dbReference type="PIRSF" id="PIRSF006060">
    <property type="entry name" value="AA_transporter"/>
    <property type="match status" value="1"/>
</dbReference>
<gene>
    <name evidence="9" type="ORF">CLF_105950</name>
</gene>
<protein>
    <submittedName>
        <fullName evidence="9">Y+L amino acid transporter 2</fullName>
    </submittedName>
</protein>
<feature type="transmembrane region" description="Helical" evidence="8">
    <location>
        <begin position="192"/>
        <end position="211"/>
    </location>
</feature>
<feature type="transmembrane region" description="Helical" evidence="8">
    <location>
        <begin position="159"/>
        <end position="180"/>
    </location>
</feature>
<dbReference type="GO" id="GO:0015179">
    <property type="term" value="F:L-amino acid transmembrane transporter activity"/>
    <property type="evidence" value="ECO:0007669"/>
    <property type="project" value="TreeGrafter"/>
</dbReference>
<evidence type="ECO:0000256" key="5">
    <source>
        <dbReference type="ARBA" id="ARBA00022692"/>
    </source>
</evidence>
<evidence type="ECO:0000256" key="7">
    <source>
        <dbReference type="ARBA" id="ARBA00023136"/>
    </source>
</evidence>
<dbReference type="Pfam" id="PF13520">
    <property type="entry name" value="AA_permease_2"/>
    <property type="match status" value="1"/>
</dbReference>
<sequence>MKLETVESQIMSKKLTEKEPHVNTDEKIENDVPVRMEKSIGLVNSINISVGSMIGSGIFISPTGIMENVRSFGASTIIWIACGLFSMLGAYCYAELGTLIHRSGGDYAYHLEAFGPFMGFLRLWIEVMVARPATMAVIAMTFAKYILQPVFPDCDQPDSVVRCLAAVCILILAFINSYSVRLATRVQDIFTYAKTFALLLIIGTGAVQIGLGRTEELQDPFEGSNWDPGSVAKAFYSGLFAYAGWNFLNCMIEEMSNPRRDLPIAVVSSCLVVTVLYTLANVAYLTVVSMTELLTTPAVAVTFAARIYGPIWWIMPLFVAFSTFGGVNGSMLTASRVFFVASQENQMPEVISFLQVDRLTPVPAVFFTCLVTLAYLLVTDIYSLITYLGFVQWTAIGLTVFIVIVFRFTRRDAPRPVKAPLVFAIVYVAVTASLAMFAFVGAPKESIMGVLIMLSAVPVYILTCMWKKKPKSFQRLLYTITIGSQKLFRLVPGN</sequence>
<evidence type="ECO:0000256" key="2">
    <source>
        <dbReference type="ARBA" id="ARBA00007040"/>
    </source>
</evidence>
<keyword evidence="4" id="KW-1003">Cell membrane</keyword>
<proteinExistence type="inferred from homology"/>
<feature type="transmembrane region" description="Helical" evidence="8">
    <location>
        <begin position="446"/>
        <end position="466"/>
    </location>
</feature>
<feature type="transmembrane region" description="Helical" evidence="8">
    <location>
        <begin position="359"/>
        <end position="378"/>
    </location>
</feature>
<feature type="transmembrane region" description="Helical" evidence="8">
    <location>
        <begin position="384"/>
        <end position="409"/>
    </location>
</feature>
<evidence type="ECO:0000313" key="9">
    <source>
        <dbReference type="EMBL" id="GAA38468.2"/>
    </source>
</evidence>
<keyword evidence="6 8" id="KW-1133">Transmembrane helix</keyword>
<keyword evidence="7 8" id="KW-0472">Membrane</keyword>
<feature type="transmembrane region" description="Helical" evidence="8">
    <location>
        <begin position="40"/>
        <end position="60"/>
    </location>
</feature>